<protein>
    <recommendedName>
        <fullName evidence="2">Protein kinase domain-containing protein</fullName>
    </recommendedName>
</protein>
<dbReference type="GO" id="GO:0004672">
    <property type="term" value="F:protein kinase activity"/>
    <property type="evidence" value="ECO:0007669"/>
    <property type="project" value="InterPro"/>
</dbReference>
<feature type="domain" description="Protein kinase" evidence="2">
    <location>
        <begin position="141"/>
        <end position="441"/>
    </location>
</feature>
<sequence>MDKLKSAIKGLRRQNVAGYYYIPSRSLDAVMTTEAIRDAFVDSTIPPYHQEETLNRVCKQGVKIFATLLLLGCPNHLSLFIEADQLDDAKLPLKTEALFGEIHLPKEVATDFAEKQWELIVPTFRCGTLNRRFGANIVLPFTQDKRIGKGAFGAVHEVMIDEDHQAPGVLFPHIIARKEFTVEHDHRKELENLSILNHLKHPNIVELLSSFVQKDKYSLLFPLAKDGDLDAFLVKERHHTQFSTDQPLVDAFAALCSAVAHVHNFSHSKLDLQLIGLHHDLRPRNVLVSDGRFVLADFGISTLKPYPANSETPFKNGSDDYLAPECEDWDDGFQAGKVHRSADVWSLGCILAEVVTYMAWGPQGVVRFREARRYKVRGWTLRQFHHGPRKSSEAVNSWLSDLEQQGSTTITLLVEVVRQILSLNFLQRPTAEEVTRELQMIAIYEAASNIDATFGSIRNKYPSLDMFLEHLRFKTWMLALGLSNFRDEPKSLRAFIHKADLQYDEIQETLTRLSTSLGARQRQEPDAQCLDFSSLSNLNDKLQRVLTPEQREKSRDYFLINVTEESELPCDEIEGAVASGSVTHEIRLRAKLKYINNILTDDRYLPPDRSLRLEPNAVEELIPFGDHHRGRLIDQRGDSQPVWVEWHRYGKHEAKQETMGLLYERATRIAQLLAADKPESFRSLTCCGFFLDAEREAFGMVYKFPDSTDDQDLVRPIDLRQRIVDTLDKHALYPDLDDRFKLASTLVASLFEFHSVGWLHKNLMSSNVIFFPKTRNDIDADTSNPLYRSEAIREPFLVGFNHSRPEDPFALTSAPAQSDLRHYHHPAYLKENRGYQLEYDYYSLGIILLEIGFWMPLAKITEGWVGSYEERRRRLLERRVPRLKQYMGRRYSEAVRFCLEGNPVSDNGTSGRGDQGETIGRKELMLQFAQCVMAPLKVPW</sequence>
<evidence type="ECO:0000313" key="4">
    <source>
        <dbReference type="Proteomes" id="UP000286045"/>
    </source>
</evidence>
<dbReference type="STRING" id="363999.A0A439CT11"/>
<reference evidence="3 4" key="1">
    <citation type="submission" date="2018-12" db="EMBL/GenBank/DDBJ databases">
        <title>Draft genome sequence of Xylaria grammica IHI A82.</title>
        <authorList>
            <person name="Buettner E."/>
            <person name="Kellner H."/>
        </authorList>
    </citation>
    <scope>NUCLEOTIDE SEQUENCE [LARGE SCALE GENOMIC DNA]</scope>
    <source>
        <strain evidence="3 4">IHI A82</strain>
    </source>
</reference>
<dbReference type="CDD" id="cd00180">
    <property type="entry name" value="PKc"/>
    <property type="match status" value="1"/>
</dbReference>
<dbReference type="PROSITE" id="PS00107">
    <property type="entry name" value="PROTEIN_KINASE_ATP"/>
    <property type="match status" value="1"/>
</dbReference>
<keyword evidence="1" id="KW-0547">Nucleotide-binding</keyword>
<gene>
    <name evidence="3" type="ORF">EKO27_g9854</name>
</gene>
<dbReference type="InterPro" id="IPR017441">
    <property type="entry name" value="Protein_kinase_ATP_BS"/>
</dbReference>
<dbReference type="PANTHER" id="PTHR37542:SF1">
    <property type="entry name" value="PRION-INHIBITION AND PROPAGATION HELO DOMAIN-CONTAINING PROTEIN"/>
    <property type="match status" value="1"/>
</dbReference>
<dbReference type="EMBL" id="RYZI01000461">
    <property type="protein sequence ID" value="RWA05252.1"/>
    <property type="molecule type" value="Genomic_DNA"/>
</dbReference>
<evidence type="ECO:0000256" key="1">
    <source>
        <dbReference type="PROSITE-ProRule" id="PRU10141"/>
    </source>
</evidence>
<keyword evidence="4" id="KW-1185">Reference proteome</keyword>
<dbReference type="InterPro" id="IPR000719">
    <property type="entry name" value="Prot_kinase_dom"/>
</dbReference>
<dbReference type="AlphaFoldDB" id="A0A439CT11"/>
<dbReference type="PROSITE" id="PS50011">
    <property type="entry name" value="PROTEIN_KINASE_DOM"/>
    <property type="match status" value="2"/>
</dbReference>
<dbReference type="InterPro" id="IPR011009">
    <property type="entry name" value="Kinase-like_dom_sf"/>
</dbReference>
<organism evidence="3 4">
    <name type="scientific">Xylaria grammica</name>
    <dbReference type="NCBI Taxonomy" id="363999"/>
    <lineage>
        <taxon>Eukaryota</taxon>
        <taxon>Fungi</taxon>
        <taxon>Dikarya</taxon>
        <taxon>Ascomycota</taxon>
        <taxon>Pezizomycotina</taxon>
        <taxon>Sordariomycetes</taxon>
        <taxon>Xylariomycetidae</taxon>
        <taxon>Xylariales</taxon>
        <taxon>Xylariaceae</taxon>
        <taxon>Xylaria</taxon>
    </lineage>
</organism>
<dbReference type="SUPFAM" id="SSF56112">
    <property type="entry name" value="Protein kinase-like (PK-like)"/>
    <property type="match status" value="2"/>
</dbReference>
<dbReference type="PANTHER" id="PTHR37542">
    <property type="entry name" value="HELO DOMAIN-CONTAINING PROTEIN-RELATED"/>
    <property type="match status" value="1"/>
</dbReference>
<name>A0A439CT11_9PEZI</name>
<evidence type="ECO:0000313" key="3">
    <source>
        <dbReference type="EMBL" id="RWA05252.1"/>
    </source>
</evidence>
<comment type="caution">
    <text evidence="3">The sequence shown here is derived from an EMBL/GenBank/DDBJ whole genome shotgun (WGS) entry which is preliminary data.</text>
</comment>
<dbReference type="Proteomes" id="UP000286045">
    <property type="component" value="Unassembled WGS sequence"/>
</dbReference>
<keyword evidence="1" id="KW-0067">ATP-binding</keyword>
<accession>A0A439CT11</accession>
<evidence type="ECO:0000259" key="2">
    <source>
        <dbReference type="PROSITE" id="PS50011"/>
    </source>
</evidence>
<dbReference type="InterPro" id="IPR056002">
    <property type="entry name" value="DUF7580"/>
</dbReference>
<feature type="domain" description="Protein kinase" evidence="2">
    <location>
        <begin position="618"/>
        <end position="919"/>
    </location>
</feature>
<dbReference type="GO" id="GO:0005524">
    <property type="term" value="F:ATP binding"/>
    <property type="evidence" value="ECO:0007669"/>
    <property type="project" value="UniProtKB-UniRule"/>
</dbReference>
<dbReference type="Gene3D" id="1.10.510.10">
    <property type="entry name" value="Transferase(Phosphotransferase) domain 1"/>
    <property type="match status" value="2"/>
</dbReference>
<proteinExistence type="predicted"/>
<dbReference type="Pfam" id="PF24476">
    <property type="entry name" value="DUF7580"/>
    <property type="match status" value="1"/>
</dbReference>
<dbReference type="Pfam" id="PF00069">
    <property type="entry name" value="Pkinase"/>
    <property type="match status" value="1"/>
</dbReference>
<feature type="binding site" evidence="1">
    <location>
        <position position="178"/>
    </location>
    <ligand>
        <name>ATP</name>
        <dbReference type="ChEBI" id="CHEBI:30616"/>
    </ligand>
</feature>